<feature type="compositionally biased region" description="Polar residues" evidence="1">
    <location>
        <begin position="93"/>
        <end position="106"/>
    </location>
</feature>
<feature type="transmembrane region" description="Helical" evidence="2">
    <location>
        <begin position="262"/>
        <end position="280"/>
    </location>
</feature>
<feature type="compositionally biased region" description="Pro residues" evidence="1">
    <location>
        <begin position="234"/>
        <end position="250"/>
    </location>
</feature>
<evidence type="ECO:0000256" key="3">
    <source>
        <dbReference type="SAM" id="SignalP"/>
    </source>
</evidence>
<feature type="domain" description="Long Rib" evidence="4">
    <location>
        <begin position="134"/>
        <end position="219"/>
    </location>
</feature>
<evidence type="ECO:0000259" key="4">
    <source>
        <dbReference type="Pfam" id="PF18957"/>
    </source>
</evidence>
<proteinExistence type="predicted"/>
<keyword evidence="2" id="KW-0472">Membrane</keyword>
<dbReference type="EMBL" id="JAKMUR010000006">
    <property type="protein sequence ID" value="MCZ9291337.1"/>
    <property type="molecule type" value="Genomic_DNA"/>
</dbReference>
<evidence type="ECO:0000313" key="5">
    <source>
        <dbReference type="EMBL" id="MCZ9291337.1"/>
    </source>
</evidence>
<keyword evidence="3" id="KW-0732">Signal</keyword>
<dbReference type="Proteomes" id="UP001146453">
    <property type="component" value="Unassembled WGS sequence"/>
</dbReference>
<evidence type="ECO:0000256" key="2">
    <source>
        <dbReference type="SAM" id="Phobius"/>
    </source>
</evidence>
<reference evidence="5" key="1">
    <citation type="submission" date="2022-02" db="EMBL/GenBank/DDBJ databases">
        <title>Corynebacterium sp. from urogenital microbiome.</title>
        <authorList>
            <person name="Cappelli E.A."/>
            <person name="Ribeiro T.G."/>
            <person name="Peixe L."/>
        </authorList>
    </citation>
    <scope>NUCLEOTIDE SEQUENCE</scope>
    <source>
        <strain evidence="5">C8Ua_144</strain>
    </source>
</reference>
<sequence length="290" mass="31143">MQRFALPAVVVVAAGLLAPAASAAMADEYTPHFDPAPRHVAVKPGDGYSTSVEYELLGVPEGATWKLTGRDTSRELMQLEKRGDKLGVRLNHNDANPPQPGENTQPVDVRVFYPDTSTDVYSPKITLIPDEAYLYEPMYDDVVGDAGQTITLEPWNRWELDLPTDAKWDITGGGEGWDWSHDEKTGVITAKVPTDSYANASFSVETTFADGSKRSTGATAKNSGKGVKLLETPEPAPAPQPDPAPSPSPSPEQSGSSLPQKLALVFGILALIGGGLAFAWPQLQQFLPKM</sequence>
<evidence type="ECO:0000256" key="1">
    <source>
        <dbReference type="SAM" id="MobiDB-lite"/>
    </source>
</evidence>
<dbReference type="RefSeq" id="WP_269951997.1">
    <property type="nucleotide sequence ID" value="NZ_JAKMUR010000006.1"/>
</dbReference>
<gene>
    <name evidence="5" type="ORF">L8U61_04200</name>
</gene>
<comment type="caution">
    <text evidence="5">The sequence shown here is derived from an EMBL/GenBank/DDBJ whole genome shotgun (WGS) entry which is preliminary data.</text>
</comment>
<feature type="region of interest" description="Disordered" evidence="1">
    <location>
        <begin position="88"/>
        <end position="107"/>
    </location>
</feature>
<evidence type="ECO:0000313" key="6">
    <source>
        <dbReference type="Proteomes" id="UP001146453"/>
    </source>
</evidence>
<protein>
    <recommendedName>
        <fullName evidence="4">Long Rib domain-containing protein</fullName>
    </recommendedName>
</protein>
<feature type="region of interest" description="Disordered" evidence="1">
    <location>
        <begin position="211"/>
        <end position="257"/>
    </location>
</feature>
<organism evidence="5 6">
    <name type="scientific">Corynebacterium lehmanniae</name>
    <dbReference type="NCBI Taxonomy" id="2913497"/>
    <lineage>
        <taxon>Bacteria</taxon>
        <taxon>Bacillati</taxon>
        <taxon>Actinomycetota</taxon>
        <taxon>Actinomycetes</taxon>
        <taxon>Mycobacteriales</taxon>
        <taxon>Corynebacteriaceae</taxon>
        <taxon>Corynebacterium</taxon>
    </lineage>
</organism>
<dbReference type="InterPro" id="IPR044055">
    <property type="entry name" value="RibLong"/>
</dbReference>
<keyword evidence="6" id="KW-1185">Reference proteome</keyword>
<feature type="signal peptide" evidence="3">
    <location>
        <begin position="1"/>
        <end position="23"/>
    </location>
</feature>
<keyword evidence="2" id="KW-1133">Transmembrane helix</keyword>
<accession>A0ABT4R716</accession>
<feature type="chain" id="PRO_5047216055" description="Long Rib domain-containing protein" evidence="3">
    <location>
        <begin position="24"/>
        <end position="290"/>
    </location>
</feature>
<name>A0ABT4R716_9CORY</name>
<keyword evidence="2" id="KW-0812">Transmembrane</keyword>
<dbReference type="Pfam" id="PF18957">
    <property type="entry name" value="RibLong"/>
    <property type="match status" value="1"/>
</dbReference>